<dbReference type="SUPFAM" id="SSF53613">
    <property type="entry name" value="Ribokinase-like"/>
    <property type="match status" value="1"/>
</dbReference>
<evidence type="ECO:0000313" key="4">
    <source>
        <dbReference type="EMBL" id="KAG5177579.1"/>
    </source>
</evidence>
<dbReference type="AlphaFoldDB" id="A0A836C9H7"/>
<dbReference type="PROSITE" id="PS00584">
    <property type="entry name" value="PFKB_KINASES_2"/>
    <property type="match status" value="1"/>
</dbReference>
<keyword evidence="1" id="KW-0808">Transferase</keyword>
<evidence type="ECO:0000256" key="2">
    <source>
        <dbReference type="ARBA" id="ARBA00022777"/>
    </source>
</evidence>
<name>A0A836C9H7_9STRA</name>
<reference evidence="4" key="1">
    <citation type="submission" date="2021-02" db="EMBL/GenBank/DDBJ databases">
        <title>First Annotated Genome of the Yellow-green Alga Tribonema minus.</title>
        <authorList>
            <person name="Mahan K.M."/>
        </authorList>
    </citation>
    <scope>NUCLEOTIDE SEQUENCE</scope>
    <source>
        <strain evidence="4">UTEX B ZZ1240</strain>
    </source>
</reference>
<organism evidence="4 5">
    <name type="scientific">Tribonema minus</name>
    <dbReference type="NCBI Taxonomy" id="303371"/>
    <lineage>
        <taxon>Eukaryota</taxon>
        <taxon>Sar</taxon>
        <taxon>Stramenopiles</taxon>
        <taxon>Ochrophyta</taxon>
        <taxon>PX clade</taxon>
        <taxon>Xanthophyceae</taxon>
        <taxon>Tribonematales</taxon>
        <taxon>Tribonemataceae</taxon>
        <taxon>Tribonema</taxon>
    </lineage>
</organism>
<dbReference type="InterPro" id="IPR002173">
    <property type="entry name" value="Carboh/pur_kinase_PfkB_CS"/>
</dbReference>
<dbReference type="OrthoDB" id="204058at2759"/>
<dbReference type="PANTHER" id="PTHR10584">
    <property type="entry name" value="SUGAR KINASE"/>
    <property type="match status" value="1"/>
</dbReference>
<comment type="caution">
    <text evidence="4">The sequence shown here is derived from an EMBL/GenBank/DDBJ whole genome shotgun (WGS) entry which is preliminary data.</text>
</comment>
<dbReference type="Gene3D" id="3.40.1190.20">
    <property type="match status" value="1"/>
</dbReference>
<evidence type="ECO:0000259" key="3">
    <source>
        <dbReference type="Pfam" id="PF00294"/>
    </source>
</evidence>
<feature type="domain" description="Carbohydrate kinase PfkB" evidence="3">
    <location>
        <begin position="30"/>
        <end position="295"/>
    </location>
</feature>
<dbReference type="PANTHER" id="PTHR10584:SF166">
    <property type="entry name" value="RIBOKINASE"/>
    <property type="match status" value="1"/>
</dbReference>
<dbReference type="InterPro" id="IPR011611">
    <property type="entry name" value="PfkB_dom"/>
</dbReference>
<dbReference type="Pfam" id="PF00294">
    <property type="entry name" value="PfkB"/>
    <property type="match status" value="1"/>
</dbReference>
<sequence length="309" mass="33421">MNIDIIGDVFVDVIAGPIYNLPSWGGDTLVQKPIKLMLGGSGGNMAAHTTGAIGQNLLQGRAVRCRLHSAVAADELGQFARQQLQARGITLKEKLGGARGAQGACLVISGLQDRCFITHRGNTATFRQSDLCQECLADSSHVHIAGYYNMDAFRDDVPELFERMRRLGATTSLTPQYDADEKWRGMEALYPHTTLLLLNELEAQKLSGLEGIDPAARFFMQVGHRNLIFLQTRNASIRSLHQPSKVVKVVDTTGAGDAFAGGFVYAWKVTGSVEEALRWGCAYGAATVQRVGGSDVTPLSRADLEACLL</sequence>
<dbReference type="GO" id="GO:0016301">
    <property type="term" value="F:kinase activity"/>
    <property type="evidence" value="ECO:0007669"/>
    <property type="project" value="UniProtKB-KW"/>
</dbReference>
<keyword evidence="5" id="KW-1185">Reference proteome</keyword>
<protein>
    <submittedName>
        <fullName evidence="4">Ribokinase-like protein</fullName>
    </submittedName>
</protein>
<proteinExistence type="predicted"/>
<dbReference type="Proteomes" id="UP000664859">
    <property type="component" value="Unassembled WGS sequence"/>
</dbReference>
<accession>A0A836C9H7</accession>
<dbReference type="EMBL" id="JAFCMP010000524">
    <property type="protein sequence ID" value="KAG5177579.1"/>
    <property type="molecule type" value="Genomic_DNA"/>
</dbReference>
<dbReference type="GO" id="GO:0005829">
    <property type="term" value="C:cytosol"/>
    <property type="evidence" value="ECO:0007669"/>
    <property type="project" value="TreeGrafter"/>
</dbReference>
<dbReference type="InterPro" id="IPR029056">
    <property type="entry name" value="Ribokinase-like"/>
</dbReference>
<gene>
    <name evidence="4" type="ORF">JKP88DRAFT_270695</name>
</gene>
<evidence type="ECO:0000313" key="5">
    <source>
        <dbReference type="Proteomes" id="UP000664859"/>
    </source>
</evidence>
<evidence type="ECO:0000256" key="1">
    <source>
        <dbReference type="ARBA" id="ARBA00022679"/>
    </source>
</evidence>
<keyword evidence="2 4" id="KW-0418">Kinase</keyword>